<accession>A0A0F9FGM7</accession>
<sequence>MGNSRLQWNRNLLVIAVVIGVVAGLAPAQTKPPSAADQAAADEHS</sequence>
<evidence type="ECO:0000313" key="1">
    <source>
        <dbReference type="EMBL" id="KKL56400.1"/>
    </source>
</evidence>
<reference evidence="1" key="1">
    <citation type="journal article" date="2015" name="Nature">
        <title>Complex archaea that bridge the gap between prokaryotes and eukaryotes.</title>
        <authorList>
            <person name="Spang A."/>
            <person name="Saw J.H."/>
            <person name="Jorgensen S.L."/>
            <person name="Zaremba-Niedzwiedzka K."/>
            <person name="Martijn J."/>
            <person name="Lind A.E."/>
            <person name="van Eijk R."/>
            <person name="Schleper C."/>
            <person name="Guy L."/>
            <person name="Ettema T.J."/>
        </authorList>
    </citation>
    <scope>NUCLEOTIDE SEQUENCE</scope>
</reference>
<name>A0A0F9FGM7_9ZZZZ</name>
<protein>
    <submittedName>
        <fullName evidence="1">Uncharacterized protein</fullName>
    </submittedName>
</protein>
<dbReference type="EMBL" id="LAZR01030507">
    <property type="protein sequence ID" value="KKL56400.1"/>
    <property type="molecule type" value="Genomic_DNA"/>
</dbReference>
<organism evidence="1">
    <name type="scientific">marine sediment metagenome</name>
    <dbReference type="NCBI Taxonomy" id="412755"/>
    <lineage>
        <taxon>unclassified sequences</taxon>
        <taxon>metagenomes</taxon>
        <taxon>ecological metagenomes</taxon>
    </lineage>
</organism>
<comment type="caution">
    <text evidence="1">The sequence shown here is derived from an EMBL/GenBank/DDBJ whole genome shotgun (WGS) entry which is preliminary data.</text>
</comment>
<dbReference type="AlphaFoldDB" id="A0A0F9FGM7"/>
<gene>
    <name evidence="1" type="ORF">LCGC14_2245770</name>
</gene>
<feature type="non-terminal residue" evidence="1">
    <location>
        <position position="45"/>
    </location>
</feature>
<proteinExistence type="predicted"/>